<dbReference type="Gene3D" id="1.20.58.760">
    <property type="entry name" value="Peptidase M41"/>
    <property type="match status" value="1"/>
</dbReference>
<dbReference type="PROSITE" id="PS00674">
    <property type="entry name" value="AAA"/>
    <property type="match status" value="1"/>
</dbReference>
<dbReference type="InterPro" id="IPR003960">
    <property type="entry name" value="ATPase_AAA_CS"/>
</dbReference>
<keyword evidence="6" id="KW-0812">Transmembrane</keyword>
<dbReference type="GO" id="GO:0008270">
    <property type="term" value="F:zinc ion binding"/>
    <property type="evidence" value="ECO:0007669"/>
    <property type="project" value="InterPro"/>
</dbReference>
<feature type="domain" description="AAA+ ATPase" evidence="15">
    <location>
        <begin position="349"/>
        <end position="491"/>
    </location>
</feature>
<dbReference type="GO" id="GO:0016020">
    <property type="term" value="C:membrane"/>
    <property type="evidence" value="ECO:0007669"/>
    <property type="project" value="UniProtKB-SubCell"/>
</dbReference>
<keyword evidence="5" id="KW-0645">Protease</keyword>
<evidence type="ECO:0000259" key="15">
    <source>
        <dbReference type="SMART" id="SM00382"/>
    </source>
</evidence>
<keyword evidence="17" id="KW-1185">Reference proteome</keyword>
<dbReference type="Gene3D" id="3.30.720.210">
    <property type="match status" value="1"/>
</dbReference>
<evidence type="ECO:0000256" key="8">
    <source>
        <dbReference type="ARBA" id="ARBA00022741"/>
    </source>
</evidence>
<dbReference type="GO" id="GO:0016887">
    <property type="term" value="F:ATP hydrolysis activity"/>
    <property type="evidence" value="ECO:0007669"/>
    <property type="project" value="InterPro"/>
</dbReference>
<comment type="cofactor">
    <cofactor evidence="1">
        <name>Zn(2+)</name>
        <dbReference type="ChEBI" id="CHEBI:29105"/>
    </cofactor>
</comment>
<keyword evidence="11" id="KW-0067">ATP-binding</keyword>
<comment type="subcellular location">
    <subcellularLocation>
        <location evidence="2">Membrane</location>
    </subcellularLocation>
</comment>
<comment type="caution">
    <text evidence="16">The sequence shown here is derived from an EMBL/GenBank/DDBJ whole genome shotgun (WGS) entry which is preliminary data.</text>
</comment>
<evidence type="ECO:0000313" key="17">
    <source>
        <dbReference type="Proteomes" id="UP001190700"/>
    </source>
</evidence>
<proteinExistence type="inferred from homology"/>
<dbReference type="SUPFAM" id="SSF52540">
    <property type="entry name" value="P-loop containing nucleoside triphosphate hydrolases"/>
    <property type="match status" value="1"/>
</dbReference>
<sequence>MHTSRPACNRQVSSINAIGNTETIRGSFVGRNNAISSKIQQRKSNKCSNRRIRLVKASGSDRDSNDSNWVKRREHIRRVAHGRDGSSLNSTEEKFHQETSSKWGLAANAGKLAVLTGAFTIAATKAAWARPMNHPSPPQGSVASVTTTQSRAGMCLGEIAAVASEEAPTETKPKAVKADDAEAKAKKEAEAKKAKKEDMSYTEFFEAVGNKKVKRVEYERNRSSVKATFKDGSVRKVMLPFDPDLFDHLVDNKVEVAVMTPTVWDMVSTGLAQAMTPIVALGSLIWLVLRSFGEPADDLSTPLAKNIRTNKVGTTLADVAGIDAIREEIDELVEYLKDSKRFLDMGARLPAGVLMVGPPGTGKTLLAKAIAGEAGVPFFACAGSEFVEMFVGVGASRVRNLFQMARKSAPCIIFIDEFDALGQSRSLQQSSPMGGGEEATNTINQMLTEMDGFEDNRGIVVLAATNRPSVLDDALTRPGRFDRVLHLPLPGVQGRVQMLQVHSRNKNVVDDIDWQLIARGCAGWTGADIANLMNESAIVAIREGKAEITEQDLLNALEKLKRDALTTGGQKVETTGGAKGDIDDIGEDLKKSIACHEAGIALLGHITPYYDELSKVTLFPGGRPTGHTSFIPQEGHLESGVMTKGYLESKMVVLLGGRCAEKLIMGDGGITTASAANLSDVNLIARQMVMRFGFNRSLGPVSLMSGNDQVFLSSDRESVAVADMSPEESDWVLQEVIHVVAQAEAKALYGLANNMAALEAIVEEGLEKHELTGKEIAKICDTVGTEPYMNPELKGFEWDDEGRLVYPPPASGNGNGSRPDFHMYVDRYSEEAPRQVF</sequence>
<dbReference type="GO" id="GO:0009507">
    <property type="term" value="C:chloroplast"/>
    <property type="evidence" value="ECO:0007669"/>
    <property type="project" value="TreeGrafter"/>
</dbReference>
<dbReference type="InterPro" id="IPR003593">
    <property type="entry name" value="AAA+_ATPase"/>
</dbReference>
<dbReference type="GO" id="GO:0006508">
    <property type="term" value="P:proteolysis"/>
    <property type="evidence" value="ECO:0007669"/>
    <property type="project" value="UniProtKB-KW"/>
</dbReference>
<accession>A0AAE0FBQ1</accession>
<keyword evidence="14" id="KW-0472">Membrane</keyword>
<dbReference type="GO" id="GO:0045037">
    <property type="term" value="P:protein import into chloroplast stroma"/>
    <property type="evidence" value="ECO:0007669"/>
    <property type="project" value="TreeGrafter"/>
</dbReference>
<dbReference type="InterPro" id="IPR041569">
    <property type="entry name" value="AAA_lid_3"/>
</dbReference>
<evidence type="ECO:0000256" key="6">
    <source>
        <dbReference type="ARBA" id="ARBA00022692"/>
    </source>
</evidence>
<keyword evidence="13 16" id="KW-0482">Metalloprotease</keyword>
<dbReference type="Gene3D" id="3.40.50.300">
    <property type="entry name" value="P-loop containing nucleotide triphosphate hydrolases"/>
    <property type="match status" value="1"/>
</dbReference>
<dbReference type="Pfam" id="PF01434">
    <property type="entry name" value="Peptidase_M41"/>
    <property type="match status" value="1"/>
</dbReference>
<evidence type="ECO:0000256" key="14">
    <source>
        <dbReference type="ARBA" id="ARBA00023136"/>
    </source>
</evidence>
<evidence type="ECO:0000256" key="12">
    <source>
        <dbReference type="ARBA" id="ARBA00022989"/>
    </source>
</evidence>
<reference evidence="16 17" key="1">
    <citation type="journal article" date="2015" name="Genome Biol. Evol.">
        <title>Comparative Genomics of a Bacterivorous Green Alga Reveals Evolutionary Causalities and Consequences of Phago-Mixotrophic Mode of Nutrition.</title>
        <authorList>
            <person name="Burns J.A."/>
            <person name="Paasch A."/>
            <person name="Narechania A."/>
            <person name="Kim E."/>
        </authorList>
    </citation>
    <scope>NUCLEOTIDE SEQUENCE [LARGE SCALE GENOMIC DNA]</scope>
    <source>
        <strain evidence="16 17">PLY_AMNH</strain>
    </source>
</reference>
<evidence type="ECO:0000256" key="2">
    <source>
        <dbReference type="ARBA" id="ARBA00004370"/>
    </source>
</evidence>
<comment type="similarity">
    <text evidence="3">In the C-terminal section; belongs to the peptidase M41 family.</text>
</comment>
<keyword evidence="9" id="KW-0378">Hydrolase</keyword>
<evidence type="ECO:0000313" key="16">
    <source>
        <dbReference type="EMBL" id="KAK3256446.1"/>
    </source>
</evidence>
<dbReference type="FunFam" id="3.40.50.300:FF:000001">
    <property type="entry name" value="ATP-dependent zinc metalloprotease FtsH"/>
    <property type="match status" value="1"/>
</dbReference>
<dbReference type="AlphaFoldDB" id="A0AAE0FBQ1"/>
<dbReference type="GO" id="GO:0005524">
    <property type="term" value="F:ATP binding"/>
    <property type="evidence" value="ECO:0007669"/>
    <property type="project" value="UniProtKB-KW"/>
</dbReference>
<dbReference type="GO" id="GO:0004176">
    <property type="term" value="F:ATP-dependent peptidase activity"/>
    <property type="evidence" value="ECO:0007669"/>
    <property type="project" value="InterPro"/>
</dbReference>
<keyword evidence="10" id="KW-0862">Zinc</keyword>
<evidence type="ECO:0000256" key="11">
    <source>
        <dbReference type="ARBA" id="ARBA00022840"/>
    </source>
</evidence>
<keyword evidence="8" id="KW-0547">Nucleotide-binding</keyword>
<evidence type="ECO:0000256" key="1">
    <source>
        <dbReference type="ARBA" id="ARBA00001947"/>
    </source>
</evidence>
<dbReference type="CDD" id="cd19501">
    <property type="entry name" value="RecA-like_FtsH"/>
    <property type="match status" value="1"/>
</dbReference>
<evidence type="ECO:0000256" key="7">
    <source>
        <dbReference type="ARBA" id="ARBA00022723"/>
    </source>
</evidence>
<evidence type="ECO:0000256" key="13">
    <source>
        <dbReference type="ARBA" id="ARBA00023049"/>
    </source>
</evidence>
<keyword evidence="12" id="KW-1133">Transmembrane helix</keyword>
<comment type="similarity">
    <text evidence="4">In the N-terminal section; belongs to the AAA ATPase family.</text>
</comment>
<dbReference type="SMART" id="SM00382">
    <property type="entry name" value="AAA"/>
    <property type="match status" value="1"/>
</dbReference>
<gene>
    <name evidence="16" type="ORF">CYMTET_34422</name>
</gene>
<dbReference type="Pfam" id="PF00004">
    <property type="entry name" value="AAA"/>
    <property type="match status" value="1"/>
</dbReference>
<protein>
    <submittedName>
        <fullName evidence="16">ATP-dependent zinc metalloprotease FTSH 1, chloroplastic</fullName>
    </submittedName>
</protein>
<dbReference type="InterPro" id="IPR011546">
    <property type="entry name" value="Pept_M41_FtsH_extracell"/>
</dbReference>
<dbReference type="FunFam" id="1.10.8.60:FF:000001">
    <property type="entry name" value="ATP-dependent zinc metalloprotease FtsH"/>
    <property type="match status" value="1"/>
</dbReference>
<evidence type="ECO:0000256" key="10">
    <source>
        <dbReference type="ARBA" id="ARBA00022833"/>
    </source>
</evidence>
<evidence type="ECO:0000256" key="3">
    <source>
        <dbReference type="ARBA" id="ARBA00010044"/>
    </source>
</evidence>
<dbReference type="InterPro" id="IPR037219">
    <property type="entry name" value="Peptidase_M41-like"/>
</dbReference>
<dbReference type="GO" id="GO:0010304">
    <property type="term" value="P:PSII associated light-harvesting complex II catabolic process"/>
    <property type="evidence" value="ECO:0007669"/>
    <property type="project" value="UniProtKB-ARBA"/>
</dbReference>
<dbReference type="Pfam" id="PF17862">
    <property type="entry name" value="AAA_lid_3"/>
    <property type="match status" value="1"/>
</dbReference>
<dbReference type="EMBL" id="LGRX02021651">
    <property type="protein sequence ID" value="KAK3256446.1"/>
    <property type="molecule type" value="Genomic_DNA"/>
</dbReference>
<evidence type="ECO:0000256" key="9">
    <source>
        <dbReference type="ARBA" id="ARBA00022801"/>
    </source>
</evidence>
<evidence type="ECO:0000256" key="4">
    <source>
        <dbReference type="ARBA" id="ARBA00010550"/>
    </source>
</evidence>
<name>A0AAE0FBQ1_9CHLO</name>
<dbReference type="Pfam" id="PF06480">
    <property type="entry name" value="FtsH_ext"/>
    <property type="match status" value="1"/>
</dbReference>
<organism evidence="16 17">
    <name type="scientific">Cymbomonas tetramitiformis</name>
    <dbReference type="NCBI Taxonomy" id="36881"/>
    <lineage>
        <taxon>Eukaryota</taxon>
        <taxon>Viridiplantae</taxon>
        <taxon>Chlorophyta</taxon>
        <taxon>Pyramimonadophyceae</taxon>
        <taxon>Pyramimonadales</taxon>
        <taxon>Pyramimonadaceae</taxon>
        <taxon>Cymbomonas</taxon>
    </lineage>
</organism>
<dbReference type="Gene3D" id="1.10.8.60">
    <property type="match status" value="1"/>
</dbReference>
<dbReference type="InterPro" id="IPR000642">
    <property type="entry name" value="Peptidase_M41"/>
</dbReference>
<dbReference type="PANTHER" id="PTHR23076:SF37">
    <property type="entry name" value="ATP-DEPENDENT ZINC METALLOPROTEASE FTSH 4, MITOCHONDRIAL"/>
    <property type="match status" value="1"/>
</dbReference>
<dbReference type="Proteomes" id="UP001190700">
    <property type="component" value="Unassembled WGS sequence"/>
</dbReference>
<dbReference type="SUPFAM" id="SSF140990">
    <property type="entry name" value="FtsH protease domain-like"/>
    <property type="match status" value="1"/>
</dbReference>
<keyword evidence="7" id="KW-0479">Metal-binding</keyword>
<dbReference type="PANTHER" id="PTHR23076">
    <property type="entry name" value="METALLOPROTEASE M41 FTSH"/>
    <property type="match status" value="1"/>
</dbReference>
<dbReference type="GO" id="GO:0004222">
    <property type="term" value="F:metalloendopeptidase activity"/>
    <property type="evidence" value="ECO:0007669"/>
    <property type="project" value="InterPro"/>
</dbReference>
<dbReference type="InterPro" id="IPR027417">
    <property type="entry name" value="P-loop_NTPase"/>
</dbReference>
<evidence type="ECO:0000256" key="5">
    <source>
        <dbReference type="ARBA" id="ARBA00022670"/>
    </source>
</evidence>
<dbReference type="InterPro" id="IPR003959">
    <property type="entry name" value="ATPase_AAA_core"/>
</dbReference>